<keyword evidence="2 9" id="KW-1003">Cell membrane</keyword>
<reference evidence="12 13" key="1">
    <citation type="submission" date="2017-07" db="EMBL/GenBank/DDBJ databases">
        <authorList>
            <person name="Sun Z.S."/>
            <person name="Albrecht U."/>
            <person name="Echele G."/>
            <person name="Lee C.C."/>
        </authorList>
    </citation>
    <scope>NUCLEOTIDE SEQUENCE [LARGE SCALE GENOMIC DNA]</scope>
    <source>
        <strain evidence="12 13">CGMCC 1.12672</strain>
    </source>
</reference>
<comment type="similarity">
    <text evidence="9">Belongs to the FtsQ/DivIB family. FtsQ subfamily.</text>
</comment>
<dbReference type="AlphaFoldDB" id="A0A285QZ60"/>
<feature type="transmembrane region" description="Helical" evidence="9">
    <location>
        <begin position="50"/>
        <end position="69"/>
    </location>
</feature>
<keyword evidence="5 9" id="KW-0812">Transmembrane</keyword>
<name>A0A285QZ60_9SPHN</name>
<dbReference type="PANTHER" id="PTHR35851">
    <property type="entry name" value="CELL DIVISION PROTEIN FTSQ"/>
    <property type="match status" value="1"/>
</dbReference>
<accession>A0A285QZ60</accession>
<dbReference type="GO" id="GO:0032153">
    <property type="term" value="C:cell division site"/>
    <property type="evidence" value="ECO:0007669"/>
    <property type="project" value="UniProtKB-UniRule"/>
</dbReference>
<evidence type="ECO:0000256" key="5">
    <source>
        <dbReference type="ARBA" id="ARBA00022692"/>
    </source>
</evidence>
<evidence type="ECO:0000256" key="2">
    <source>
        <dbReference type="ARBA" id="ARBA00022475"/>
    </source>
</evidence>
<dbReference type="EMBL" id="OBMI01000002">
    <property type="protein sequence ID" value="SOB86874.1"/>
    <property type="molecule type" value="Genomic_DNA"/>
</dbReference>
<dbReference type="InterPro" id="IPR034746">
    <property type="entry name" value="POTRA"/>
</dbReference>
<dbReference type="InterPro" id="IPR013685">
    <property type="entry name" value="POTRA_FtsQ_type"/>
</dbReference>
<dbReference type="GO" id="GO:0090529">
    <property type="term" value="P:cell septum assembly"/>
    <property type="evidence" value="ECO:0007669"/>
    <property type="project" value="InterPro"/>
</dbReference>
<keyword evidence="13" id="KW-1185">Reference proteome</keyword>
<evidence type="ECO:0000259" key="11">
    <source>
        <dbReference type="PROSITE" id="PS51779"/>
    </source>
</evidence>
<dbReference type="GO" id="GO:0005886">
    <property type="term" value="C:plasma membrane"/>
    <property type="evidence" value="ECO:0007669"/>
    <property type="project" value="UniProtKB-SubCell"/>
</dbReference>
<proteinExistence type="inferred from homology"/>
<dbReference type="OrthoDB" id="9783091at2"/>
<dbReference type="InterPro" id="IPR026579">
    <property type="entry name" value="FtsQ"/>
</dbReference>
<protein>
    <recommendedName>
        <fullName evidence="9">Cell division protein FtsQ</fullName>
    </recommendedName>
</protein>
<dbReference type="RefSeq" id="WP_097063843.1">
    <property type="nucleotide sequence ID" value="NZ_OBMI01000002.1"/>
</dbReference>
<keyword evidence="4 9" id="KW-0132">Cell division</keyword>
<keyword evidence="6 9" id="KW-1133">Transmembrane helix</keyword>
<evidence type="ECO:0000256" key="6">
    <source>
        <dbReference type="ARBA" id="ARBA00022989"/>
    </source>
</evidence>
<feature type="compositionally biased region" description="Basic residues" evidence="10">
    <location>
        <begin position="10"/>
        <end position="25"/>
    </location>
</feature>
<feature type="region of interest" description="Disordered" evidence="10">
    <location>
        <begin position="1"/>
        <end position="25"/>
    </location>
</feature>
<evidence type="ECO:0000256" key="8">
    <source>
        <dbReference type="ARBA" id="ARBA00023306"/>
    </source>
</evidence>
<evidence type="ECO:0000256" key="7">
    <source>
        <dbReference type="ARBA" id="ARBA00023136"/>
    </source>
</evidence>
<dbReference type="GO" id="GO:0043093">
    <property type="term" value="P:FtsZ-dependent cytokinesis"/>
    <property type="evidence" value="ECO:0007669"/>
    <property type="project" value="UniProtKB-UniRule"/>
</dbReference>
<comment type="function">
    <text evidence="9">Essential cell division protein.</text>
</comment>
<evidence type="ECO:0000256" key="10">
    <source>
        <dbReference type="SAM" id="MobiDB-lite"/>
    </source>
</evidence>
<evidence type="ECO:0000256" key="3">
    <source>
        <dbReference type="ARBA" id="ARBA00022519"/>
    </source>
</evidence>
<keyword evidence="3 9" id="KW-0997">Cell inner membrane</keyword>
<dbReference type="Gene3D" id="3.10.20.310">
    <property type="entry name" value="membrane protein fhac"/>
    <property type="match status" value="1"/>
</dbReference>
<comment type="subcellular location">
    <subcellularLocation>
        <location evidence="9">Cell inner membrane</location>
        <topology evidence="9">Single-pass type II membrane protein</topology>
    </subcellularLocation>
    <subcellularLocation>
        <location evidence="1">Membrane</location>
    </subcellularLocation>
    <text evidence="9">Localizes to the division septum.</text>
</comment>
<evidence type="ECO:0000313" key="13">
    <source>
        <dbReference type="Proteomes" id="UP000219494"/>
    </source>
</evidence>
<keyword evidence="7 9" id="KW-0472">Membrane</keyword>
<evidence type="ECO:0000256" key="1">
    <source>
        <dbReference type="ARBA" id="ARBA00004370"/>
    </source>
</evidence>
<gene>
    <name evidence="9" type="primary">ftsQ</name>
    <name evidence="12" type="ORF">SAMN06297144_1985</name>
</gene>
<dbReference type="Proteomes" id="UP000219494">
    <property type="component" value="Unassembled WGS sequence"/>
</dbReference>
<sequence>MSRAATAGRTLKRKPQPARGRKPAKKVGLLDRAVAAVPVSEETLRKATGWSMFAAAVAVLLIMASWLGIPGAIGTAMAEAVGRAGFRAEQIEITGLRRMERMSVYAVALDQRSRAMPLIDLEGVRAKLLDYPWIADARVSRRLPDTLAIDIVEREPVAIWQNHGQLMLIDVSGTPLEPVSASAMPALPLIIGDGANEKEPQFQALMGAAPALKPLIRAATWVGDRRWDLLFDSGERLALPEGEGPAAKALAKFAELDRADRLLGRGYLRFDMRDPEKLVLRLPGGGSSNKAITGEGA</sequence>
<dbReference type="Pfam" id="PF03799">
    <property type="entry name" value="FtsQ_DivIB_C"/>
    <property type="match status" value="1"/>
</dbReference>
<feature type="domain" description="POTRA" evidence="11">
    <location>
        <begin position="86"/>
        <end position="154"/>
    </location>
</feature>
<organism evidence="12 13">
    <name type="scientific">Sphingomonas guangdongensis</name>
    <dbReference type="NCBI Taxonomy" id="1141890"/>
    <lineage>
        <taxon>Bacteria</taxon>
        <taxon>Pseudomonadati</taxon>
        <taxon>Pseudomonadota</taxon>
        <taxon>Alphaproteobacteria</taxon>
        <taxon>Sphingomonadales</taxon>
        <taxon>Sphingomonadaceae</taxon>
        <taxon>Sphingomonas</taxon>
    </lineage>
</organism>
<dbReference type="PROSITE" id="PS51779">
    <property type="entry name" value="POTRA"/>
    <property type="match status" value="1"/>
</dbReference>
<dbReference type="InterPro" id="IPR005548">
    <property type="entry name" value="Cell_div_FtsQ/DivIB_C"/>
</dbReference>
<dbReference type="Pfam" id="PF08478">
    <property type="entry name" value="POTRA_1"/>
    <property type="match status" value="1"/>
</dbReference>
<evidence type="ECO:0000256" key="9">
    <source>
        <dbReference type="HAMAP-Rule" id="MF_00911"/>
    </source>
</evidence>
<dbReference type="PANTHER" id="PTHR35851:SF1">
    <property type="entry name" value="CELL DIVISION PROTEIN FTSQ"/>
    <property type="match status" value="1"/>
</dbReference>
<evidence type="ECO:0000313" key="12">
    <source>
        <dbReference type="EMBL" id="SOB86874.1"/>
    </source>
</evidence>
<evidence type="ECO:0000256" key="4">
    <source>
        <dbReference type="ARBA" id="ARBA00022618"/>
    </source>
</evidence>
<dbReference type="HAMAP" id="MF_00911">
    <property type="entry name" value="FtsQ_subfam"/>
    <property type="match status" value="1"/>
</dbReference>
<keyword evidence="8 9" id="KW-0131">Cell cycle</keyword>